<dbReference type="STRING" id="560819.SAMN05428998_1584"/>
<evidence type="ECO:0000313" key="1">
    <source>
        <dbReference type="EMBL" id="SMF84688.1"/>
    </source>
</evidence>
<dbReference type="Proteomes" id="UP000192917">
    <property type="component" value="Unassembled WGS sequence"/>
</dbReference>
<dbReference type="RefSeq" id="WP_085127422.1">
    <property type="nucleotide sequence ID" value="NZ_FWZX01000058.1"/>
</dbReference>
<dbReference type="AlphaFoldDB" id="A0A1Y6CR80"/>
<dbReference type="Pfam" id="PF04796">
    <property type="entry name" value="RepA_C"/>
    <property type="match status" value="1"/>
</dbReference>
<reference evidence="1 2" key="1">
    <citation type="submission" date="2017-04" db="EMBL/GenBank/DDBJ databases">
        <authorList>
            <person name="Afonso C.L."/>
            <person name="Miller P.J."/>
            <person name="Scott M.A."/>
            <person name="Spackman E."/>
            <person name="Goraichik I."/>
            <person name="Dimitrov K.M."/>
            <person name="Suarez D.L."/>
            <person name="Swayne D.E."/>
        </authorList>
    </citation>
    <scope>NUCLEOTIDE SEQUENCE [LARGE SCALE GENOMIC DNA]</scope>
    <source>
        <strain evidence="1 2">USBA 355</strain>
    </source>
</reference>
<gene>
    <name evidence="1" type="ORF">SAMN05428998_1584</name>
</gene>
<name>A0A1Y6CR80_9PROT</name>
<protein>
    <submittedName>
        <fullName evidence="1">RepA protein</fullName>
    </submittedName>
</protein>
<dbReference type="EMBL" id="FWZX01000058">
    <property type="protein sequence ID" value="SMF84688.1"/>
    <property type="molecule type" value="Genomic_DNA"/>
</dbReference>
<sequence>MLNRVPRTSLIDIADIEPIDGNATAVAPAPKPAANDNSSVPRQLSKLFTSALAIEMEEAREAGALGFMARAMVQATMPHRRMPGNEFTRTNGAFTMTMLAPSKIGLPYGSIPRLVTGFLTTEAVRTKSREIVLGRTLSKFMAELDLAPTGGRWGTIPRLRDQMTRLFSCSISCTYTSGSSFGLENVNIADKATLWWTPHQPDQAALWESTVVLSERFFTEITENPVPIDLRALKALKRSPMALDVYLWLTYRLSYVKGRTAIPWAALQLQFGADYPTTDQGRRDFKKAFLRALGKVAVVYPAARLDTAPDSLILLPSRPHVGRV</sequence>
<organism evidence="1 2">
    <name type="scientific">Tistlia consotensis USBA 355</name>
    <dbReference type="NCBI Taxonomy" id="560819"/>
    <lineage>
        <taxon>Bacteria</taxon>
        <taxon>Pseudomonadati</taxon>
        <taxon>Pseudomonadota</taxon>
        <taxon>Alphaproteobacteria</taxon>
        <taxon>Rhodospirillales</taxon>
        <taxon>Rhodovibrionaceae</taxon>
        <taxon>Tistlia</taxon>
    </lineage>
</organism>
<evidence type="ECO:0000313" key="2">
    <source>
        <dbReference type="Proteomes" id="UP000192917"/>
    </source>
</evidence>
<keyword evidence="2" id="KW-1185">Reference proteome</keyword>
<dbReference type="InterPro" id="IPR006881">
    <property type="entry name" value="RepA_C"/>
</dbReference>
<proteinExistence type="predicted"/>
<accession>A0A1Y6CR80</accession>